<organism evidence="1 2">
    <name type="scientific">Cutaneotrichosporon oleaginosum</name>
    <dbReference type="NCBI Taxonomy" id="879819"/>
    <lineage>
        <taxon>Eukaryota</taxon>
        <taxon>Fungi</taxon>
        <taxon>Dikarya</taxon>
        <taxon>Basidiomycota</taxon>
        <taxon>Agaricomycotina</taxon>
        <taxon>Tremellomycetes</taxon>
        <taxon>Trichosporonales</taxon>
        <taxon>Trichosporonaceae</taxon>
        <taxon>Cutaneotrichosporon</taxon>
    </lineage>
</organism>
<gene>
    <name evidence="1" type="ORF">CC85DRAFT_115087</name>
</gene>
<protein>
    <submittedName>
        <fullName evidence="1">Uncharacterized protein</fullName>
    </submittedName>
</protein>
<keyword evidence="2" id="KW-1185">Reference proteome</keyword>
<dbReference type="GeneID" id="28979942"/>
<name>A0A0J0XXB6_9TREE</name>
<reference evidence="1 2" key="1">
    <citation type="submission" date="2015-03" db="EMBL/GenBank/DDBJ databases">
        <title>Genomics and transcriptomics of the oil-accumulating basidiomycete yeast T. oleaginosus allow insights into substrate utilization and the diverse evolutionary trajectories of mating systems in fungi.</title>
        <authorList>
            <consortium name="DOE Joint Genome Institute"/>
            <person name="Kourist R."/>
            <person name="Kracht O."/>
            <person name="Bracharz F."/>
            <person name="Lipzen A."/>
            <person name="Nolan M."/>
            <person name="Ohm R."/>
            <person name="Grigoriev I."/>
            <person name="Sun S."/>
            <person name="Heitman J."/>
            <person name="Bruck T."/>
            <person name="Nowrousian M."/>
        </authorList>
    </citation>
    <scope>NUCLEOTIDE SEQUENCE [LARGE SCALE GENOMIC DNA]</scope>
    <source>
        <strain evidence="1 2">IBC0246</strain>
    </source>
</reference>
<sequence>MMFELEMDVITMARELRGGGGWEMGDGVCRLPFTPSGLWVTTGLVCNLHLPCHPPPTHARLPAVPAIWPPLSQFHSPPFTFATRLPKINQSQHAPSIGDSYSNPEVALAFPADALCPYPTSGPNFNIDLNPLICQAVATNTPLGPDVIGDLERSH</sequence>
<dbReference type="AlphaFoldDB" id="A0A0J0XXB6"/>
<accession>A0A0J0XXB6</accession>
<dbReference type="EMBL" id="KQ087180">
    <property type="protein sequence ID" value="KLT45701.1"/>
    <property type="molecule type" value="Genomic_DNA"/>
</dbReference>
<evidence type="ECO:0000313" key="1">
    <source>
        <dbReference type="EMBL" id="KLT45701.1"/>
    </source>
</evidence>
<evidence type="ECO:0000313" key="2">
    <source>
        <dbReference type="Proteomes" id="UP000053611"/>
    </source>
</evidence>
<proteinExistence type="predicted"/>
<dbReference type="Proteomes" id="UP000053611">
    <property type="component" value="Unassembled WGS sequence"/>
</dbReference>
<dbReference type="RefSeq" id="XP_018282192.1">
    <property type="nucleotide sequence ID" value="XM_018419339.1"/>
</dbReference>